<protein>
    <submittedName>
        <fullName evidence="1">Uncharacterized protein</fullName>
    </submittedName>
</protein>
<comment type="caution">
    <text evidence="1">The sequence shown here is derived from an EMBL/GenBank/DDBJ whole genome shotgun (WGS) entry which is preliminary data.</text>
</comment>
<keyword evidence="2" id="KW-1185">Reference proteome</keyword>
<evidence type="ECO:0000313" key="1">
    <source>
        <dbReference type="EMBL" id="CAH9120790.1"/>
    </source>
</evidence>
<proteinExistence type="predicted"/>
<dbReference type="Proteomes" id="UP001152523">
    <property type="component" value="Unassembled WGS sequence"/>
</dbReference>
<organism evidence="1 2">
    <name type="scientific">Cuscuta epithymum</name>
    <dbReference type="NCBI Taxonomy" id="186058"/>
    <lineage>
        <taxon>Eukaryota</taxon>
        <taxon>Viridiplantae</taxon>
        <taxon>Streptophyta</taxon>
        <taxon>Embryophyta</taxon>
        <taxon>Tracheophyta</taxon>
        <taxon>Spermatophyta</taxon>
        <taxon>Magnoliopsida</taxon>
        <taxon>eudicotyledons</taxon>
        <taxon>Gunneridae</taxon>
        <taxon>Pentapetalae</taxon>
        <taxon>asterids</taxon>
        <taxon>lamiids</taxon>
        <taxon>Solanales</taxon>
        <taxon>Convolvulaceae</taxon>
        <taxon>Cuscuteae</taxon>
        <taxon>Cuscuta</taxon>
        <taxon>Cuscuta subgen. Cuscuta</taxon>
    </lineage>
</organism>
<gene>
    <name evidence="1" type="ORF">CEPIT_LOCUS23207</name>
</gene>
<sequence>MPSGAKKFTCVLFRCTWVDPTRGVRKKSEV</sequence>
<dbReference type="AlphaFoldDB" id="A0AAV0ED63"/>
<evidence type="ECO:0000313" key="2">
    <source>
        <dbReference type="Proteomes" id="UP001152523"/>
    </source>
</evidence>
<reference evidence="1" key="1">
    <citation type="submission" date="2022-07" db="EMBL/GenBank/DDBJ databases">
        <authorList>
            <person name="Macas J."/>
            <person name="Novak P."/>
            <person name="Neumann P."/>
        </authorList>
    </citation>
    <scope>NUCLEOTIDE SEQUENCE</scope>
</reference>
<dbReference type="EMBL" id="CAMAPF010000915">
    <property type="protein sequence ID" value="CAH9120790.1"/>
    <property type="molecule type" value="Genomic_DNA"/>
</dbReference>
<name>A0AAV0ED63_9ASTE</name>
<accession>A0AAV0ED63</accession>